<evidence type="ECO:0000259" key="4">
    <source>
        <dbReference type="PROSITE" id="PS01124"/>
    </source>
</evidence>
<dbReference type="SUPFAM" id="SSF46689">
    <property type="entry name" value="Homeodomain-like"/>
    <property type="match status" value="1"/>
</dbReference>
<dbReference type="InterPro" id="IPR018060">
    <property type="entry name" value="HTH_AraC"/>
</dbReference>
<keyword evidence="3" id="KW-0804">Transcription</keyword>
<evidence type="ECO:0000256" key="3">
    <source>
        <dbReference type="ARBA" id="ARBA00023163"/>
    </source>
</evidence>
<dbReference type="RefSeq" id="WP_087014953.1">
    <property type="nucleotide sequence ID" value="NZ_FUUY01000019.1"/>
</dbReference>
<dbReference type="SMART" id="SM00342">
    <property type="entry name" value="HTH_ARAC"/>
    <property type="match status" value="1"/>
</dbReference>
<name>A0A1R7QHV7_ACIJO</name>
<dbReference type="InterPro" id="IPR009057">
    <property type="entry name" value="Homeodomain-like_sf"/>
</dbReference>
<dbReference type="GO" id="GO:0003700">
    <property type="term" value="F:DNA-binding transcription factor activity"/>
    <property type="evidence" value="ECO:0007669"/>
    <property type="project" value="InterPro"/>
</dbReference>
<dbReference type="GO" id="GO:0005829">
    <property type="term" value="C:cytosol"/>
    <property type="evidence" value="ECO:0007669"/>
    <property type="project" value="TreeGrafter"/>
</dbReference>
<keyword evidence="1" id="KW-0805">Transcription regulation</keyword>
<dbReference type="Proteomes" id="UP000196240">
    <property type="component" value="Unassembled WGS sequence"/>
</dbReference>
<dbReference type="PANTHER" id="PTHR47894">
    <property type="entry name" value="HTH-TYPE TRANSCRIPTIONAL REGULATOR GADX"/>
    <property type="match status" value="1"/>
</dbReference>
<feature type="domain" description="HTH araC/xylS-type" evidence="4">
    <location>
        <begin position="250"/>
        <end position="332"/>
    </location>
</feature>
<dbReference type="PANTHER" id="PTHR47894:SF4">
    <property type="entry name" value="HTH-TYPE TRANSCRIPTIONAL REGULATOR GADX"/>
    <property type="match status" value="1"/>
</dbReference>
<dbReference type="Pfam" id="PF12833">
    <property type="entry name" value="HTH_18"/>
    <property type="match status" value="1"/>
</dbReference>
<dbReference type="AlphaFoldDB" id="A0A1R7QHV7"/>
<accession>A0A1R7QHV7</accession>
<dbReference type="InterPro" id="IPR032687">
    <property type="entry name" value="AraC-type_N"/>
</dbReference>
<dbReference type="GO" id="GO:0000976">
    <property type="term" value="F:transcription cis-regulatory region binding"/>
    <property type="evidence" value="ECO:0007669"/>
    <property type="project" value="TreeGrafter"/>
</dbReference>
<dbReference type="Pfam" id="PF12625">
    <property type="entry name" value="Arabinose_bd"/>
    <property type="match status" value="1"/>
</dbReference>
<dbReference type="PROSITE" id="PS01124">
    <property type="entry name" value="HTH_ARAC_FAMILY_2"/>
    <property type="match status" value="1"/>
</dbReference>
<protein>
    <submittedName>
        <fullName evidence="5">HTH-type transcriptional regulator VirS</fullName>
    </submittedName>
</protein>
<dbReference type="EMBL" id="FUUY01000019">
    <property type="protein sequence ID" value="SJX23756.1"/>
    <property type="molecule type" value="Genomic_DNA"/>
</dbReference>
<reference evidence="5 6" key="1">
    <citation type="submission" date="2017-02" db="EMBL/GenBank/DDBJ databases">
        <authorList>
            <person name="Peterson S.W."/>
        </authorList>
    </citation>
    <scope>NUCLEOTIDE SEQUENCE [LARGE SCALE GENOMIC DNA]</scope>
    <source>
        <strain evidence="5">C6</strain>
    </source>
</reference>
<proteinExistence type="predicted"/>
<evidence type="ECO:0000313" key="6">
    <source>
        <dbReference type="Proteomes" id="UP000196240"/>
    </source>
</evidence>
<keyword evidence="2" id="KW-0238">DNA-binding</keyword>
<evidence type="ECO:0000256" key="1">
    <source>
        <dbReference type="ARBA" id="ARBA00023015"/>
    </source>
</evidence>
<dbReference type="Gene3D" id="1.10.10.60">
    <property type="entry name" value="Homeodomain-like"/>
    <property type="match status" value="1"/>
</dbReference>
<sequence>MIPLAHTAVLKNYLNVSQQFNFNPYYLLSNAGLNPAQLNDPKQRIPVDKAIALLEQSAEMSGCEVFGLLMAEQRQIADFGELSLLLSYQHTLRDALQTIVMYRNFINNALEMYIEEAGNTVIIHLEVVGASTEYSRQAIELALGVTHRFCAMLLSQKWRPLGVHFTHNAPQNLAIHQRVFGCALEFGSEFNGIVCTVAELDKANPQANTAMADHAKRYLDIDLLQNENESSIIFDIRKSIYLLLPMGRATIDQVANLHGINVRTLQRRLEASQTSFSILTNDVRRALVFRYLQNMNYSLGQVSDILGYSMPSSFTRWFIGQFGVSPLAWRNDHKSSTH</sequence>
<organism evidence="5 6">
    <name type="scientific">Acinetobacter johnsonii</name>
    <dbReference type="NCBI Taxonomy" id="40214"/>
    <lineage>
        <taxon>Bacteria</taxon>
        <taxon>Pseudomonadati</taxon>
        <taxon>Pseudomonadota</taxon>
        <taxon>Gammaproteobacteria</taxon>
        <taxon>Moraxellales</taxon>
        <taxon>Moraxellaceae</taxon>
        <taxon>Acinetobacter</taxon>
    </lineage>
</organism>
<gene>
    <name evidence="5" type="primary">virS_9</name>
    <name evidence="5" type="ORF">ACNJC6_03435</name>
</gene>
<evidence type="ECO:0000256" key="2">
    <source>
        <dbReference type="ARBA" id="ARBA00023125"/>
    </source>
</evidence>
<evidence type="ECO:0000313" key="5">
    <source>
        <dbReference type="EMBL" id="SJX23756.1"/>
    </source>
</evidence>